<dbReference type="InterPro" id="IPR053158">
    <property type="entry name" value="CapK_Type1_Caps_Biosynth"/>
</dbReference>
<dbReference type="OrthoDB" id="580775at2"/>
<dbReference type="PANTHER" id="PTHR36932:SF1">
    <property type="entry name" value="CAPSULAR POLYSACCHARIDE BIOSYNTHESIS PROTEIN"/>
    <property type="match status" value="1"/>
</dbReference>
<reference evidence="2 3" key="1">
    <citation type="submission" date="2016-10" db="EMBL/GenBank/DDBJ databases">
        <authorList>
            <person name="de Groot N.N."/>
        </authorList>
    </citation>
    <scope>NUCLEOTIDE SEQUENCE [LARGE SCALE GENOMIC DNA]</scope>
    <source>
        <strain evidence="2 3">743A</strain>
    </source>
</reference>
<protein>
    <submittedName>
        <fullName evidence="2">Long-chain-fatty-acid---luciferin-component ligase</fullName>
    </submittedName>
</protein>
<dbReference type="InterPro" id="IPR042099">
    <property type="entry name" value="ANL_N_sf"/>
</dbReference>
<proteinExistence type="predicted"/>
<keyword evidence="3" id="KW-1185">Reference proteome</keyword>
<dbReference type="AlphaFoldDB" id="A0A1I6HP26"/>
<organism evidence="2 3">
    <name type="scientific">Anaeromicropila populeti</name>
    <dbReference type="NCBI Taxonomy" id="37658"/>
    <lineage>
        <taxon>Bacteria</taxon>
        <taxon>Bacillati</taxon>
        <taxon>Bacillota</taxon>
        <taxon>Clostridia</taxon>
        <taxon>Lachnospirales</taxon>
        <taxon>Lachnospiraceae</taxon>
        <taxon>Anaeromicropila</taxon>
    </lineage>
</organism>
<evidence type="ECO:0000313" key="3">
    <source>
        <dbReference type="Proteomes" id="UP000199659"/>
    </source>
</evidence>
<dbReference type="GO" id="GO:0047474">
    <property type="term" value="F:long-chain fatty acid--protein ligase activity"/>
    <property type="evidence" value="ECO:0007669"/>
    <property type="project" value="InterPro"/>
</dbReference>
<dbReference type="PANTHER" id="PTHR36932">
    <property type="entry name" value="CAPSULAR POLYSACCHARIDE BIOSYNTHESIS PROTEIN"/>
    <property type="match status" value="1"/>
</dbReference>
<dbReference type="Gene3D" id="3.40.50.12780">
    <property type="entry name" value="N-terminal domain of ligase-like"/>
    <property type="match status" value="1"/>
</dbReference>
<feature type="domain" description="Acyl-protein synthetase LuxE" evidence="1">
    <location>
        <begin position="22"/>
        <end position="370"/>
    </location>
</feature>
<evidence type="ECO:0000313" key="2">
    <source>
        <dbReference type="EMBL" id="SFR56134.1"/>
    </source>
</evidence>
<accession>A0A1I6HP26</accession>
<keyword evidence="2" id="KW-0436">Ligase</keyword>
<dbReference type="Pfam" id="PF04443">
    <property type="entry name" value="LuxE"/>
    <property type="match status" value="1"/>
</dbReference>
<sequence>MYDRVGKIIAGTYLFYEDISVQEKAKVELIKESFQYHYTRNEYYRNLCEASGITLDDIVTFEDLNKIPLIPIRTFKQPEEESKYLLSVSLDKVENEMRSSGTSGKSSVARRDSDTYTIQQLAAIMTYREFLFRNKGLEVKRGGVYLIPSPAEVQDMGMIKGFTLFGFALHKQEFCVENMELNCDKVLNCLREWEGSLERFILGPPFMVNTFLNYLQEKDIRLQLDKGTKIISVGGWKHHTGEQIPREELYKKCKEYLGVDKCDIRDFYGLAECNPIIFECENNIKHIPPTYHLSIRDLNDPTKEVEEGKEGVVAILDPAAYSYPTFILTEDLGIIKKNVKCSCGRTSDTLEILGRTPKSDLKNCALTLERYMSGKDSSKNMYTNE</sequence>
<dbReference type="Proteomes" id="UP000199659">
    <property type="component" value="Unassembled WGS sequence"/>
</dbReference>
<evidence type="ECO:0000259" key="1">
    <source>
        <dbReference type="Pfam" id="PF04443"/>
    </source>
</evidence>
<dbReference type="GO" id="GO:0008218">
    <property type="term" value="P:bioluminescence"/>
    <property type="evidence" value="ECO:0007669"/>
    <property type="project" value="InterPro"/>
</dbReference>
<dbReference type="SUPFAM" id="SSF56801">
    <property type="entry name" value="Acetyl-CoA synthetase-like"/>
    <property type="match status" value="1"/>
</dbReference>
<dbReference type="STRING" id="37658.SAMN05661086_00133"/>
<name>A0A1I6HP26_9FIRM</name>
<gene>
    <name evidence="2" type="ORF">SAMN05661086_00133</name>
</gene>
<dbReference type="InterPro" id="IPR007534">
    <property type="entry name" value="LuxE"/>
</dbReference>
<dbReference type="EMBL" id="FOYZ01000001">
    <property type="protein sequence ID" value="SFR56134.1"/>
    <property type="molecule type" value="Genomic_DNA"/>
</dbReference>
<dbReference type="RefSeq" id="WP_092558765.1">
    <property type="nucleotide sequence ID" value="NZ_FOYZ01000001.1"/>
</dbReference>